<sequence>MKILFLIIAVFLFQSVFSVEYTGIAKWYTVDDHSGCNLDFDLDGPLLVTAMNNEQYAEGAVCGRCIRVTNNDYDGDPNYVETLDLLVTSCCPECPKPNLDLSHKAFARFADNAVGGLSVTWEYIDCDVTGNYEIKMKNKSNLYWNSFQIRNNRVDVTNVRIKDRDVWHNTELQSWNYWDYDPEGTIGENFEVEVTSINGEKFIDVVPEYIPGDVYVSKHQFAPSTEKDNVSQCSKNYPLNIIFLIFSILFIFFSMN</sequence>
<dbReference type="EMBL" id="JAOAOG010000158">
    <property type="protein sequence ID" value="KAJ6244860.1"/>
    <property type="molecule type" value="Genomic_DNA"/>
</dbReference>
<dbReference type="SUPFAM" id="SSF50685">
    <property type="entry name" value="Barwin-like endoglucanases"/>
    <property type="match status" value="1"/>
</dbReference>
<comment type="caution">
    <text evidence="5">The sequence shown here is derived from an EMBL/GenBank/DDBJ whole genome shotgun (WGS) entry which is preliminary data.</text>
</comment>
<dbReference type="Gene3D" id="2.60.40.760">
    <property type="entry name" value="Expansin, cellulose-binding-like domain"/>
    <property type="match status" value="1"/>
</dbReference>
<dbReference type="Gene3D" id="2.40.40.10">
    <property type="entry name" value="RlpA-like domain"/>
    <property type="match status" value="1"/>
</dbReference>
<gene>
    <name evidence="5" type="ORF">M0813_20951</name>
</gene>
<dbReference type="NCBIfam" id="NF041144">
    <property type="entry name" value="expansin_EXLX1"/>
    <property type="match status" value="1"/>
</dbReference>
<dbReference type="PANTHER" id="PTHR31836:SF21">
    <property type="entry name" value="EXPANSIN-LIKE PROTEIN 7"/>
    <property type="match status" value="1"/>
</dbReference>
<reference evidence="5" key="1">
    <citation type="submission" date="2022-08" db="EMBL/GenBank/DDBJ databases">
        <title>Novel sulfate-reducing endosymbionts in the free-living metamonad Anaeramoeba.</title>
        <authorList>
            <person name="Jerlstrom-Hultqvist J."/>
            <person name="Cepicka I."/>
            <person name="Gallot-Lavallee L."/>
            <person name="Salas-Leiva D."/>
            <person name="Curtis B.A."/>
            <person name="Zahonova K."/>
            <person name="Pipaliya S."/>
            <person name="Dacks J."/>
            <person name="Roger A.J."/>
        </authorList>
    </citation>
    <scope>NUCLEOTIDE SEQUENCE</scope>
    <source>
        <strain evidence="5">Schooner1</strain>
    </source>
</reference>
<keyword evidence="6" id="KW-1185">Reference proteome</keyword>
<feature type="signal peptide" evidence="3">
    <location>
        <begin position="1"/>
        <end position="18"/>
    </location>
</feature>
<feature type="chain" id="PRO_5045829323" description="Expansin-like EG45 domain-containing protein" evidence="3">
    <location>
        <begin position="19"/>
        <end position="256"/>
    </location>
</feature>
<dbReference type="SUPFAM" id="SSF49590">
    <property type="entry name" value="PHL pollen allergen"/>
    <property type="match status" value="1"/>
</dbReference>
<dbReference type="PANTHER" id="PTHR31836">
    <property type="match status" value="1"/>
</dbReference>
<evidence type="ECO:0000259" key="4">
    <source>
        <dbReference type="PROSITE" id="PS50842"/>
    </source>
</evidence>
<keyword evidence="2" id="KW-0812">Transmembrane</keyword>
<name>A0ABQ8YJU8_9EUKA</name>
<proteinExistence type="predicted"/>
<accession>A0ABQ8YJU8</accession>
<evidence type="ECO:0000256" key="2">
    <source>
        <dbReference type="SAM" id="Phobius"/>
    </source>
</evidence>
<protein>
    <recommendedName>
        <fullName evidence="4">Expansin-like EG45 domain-containing protein</fullName>
    </recommendedName>
</protein>
<dbReference type="PROSITE" id="PS50842">
    <property type="entry name" value="EXPANSIN_EG45"/>
    <property type="match status" value="1"/>
</dbReference>
<dbReference type="Proteomes" id="UP001150062">
    <property type="component" value="Unassembled WGS sequence"/>
</dbReference>
<evidence type="ECO:0000313" key="6">
    <source>
        <dbReference type="Proteomes" id="UP001150062"/>
    </source>
</evidence>
<dbReference type="InterPro" id="IPR036749">
    <property type="entry name" value="Expansin_CBD_sf"/>
</dbReference>
<dbReference type="InterPro" id="IPR051477">
    <property type="entry name" value="Expansin_CellWall"/>
</dbReference>
<keyword evidence="2" id="KW-0472">Membrane</keyword>
<feature type="domain" description="Expansin-like EG45" evidence="4">
    <location>
        <begin position="48"/>
        <end position="131"/>
    </location>
</feature>
<feature type="transmembrane region" description="Helical" evidence="2">
    <location>
        <begin position="237"/>
        <end position="255"/>
    </location>
</feature>
<organism evidence="5 6">
    <name type="scientific">Anaeramoeba flamelloides</name>
    <dbReference type="NCBI Taxonomy" id="1746091"/>
    <lineage>
        <taxon>Eukaryota</taxon>
        <taxon>Metamonada</taxon>
        <taxon>Anaeramoebidae</taxon>
        <taxon>Anaeramoeba</taxon>
    </lineage>
</organism>
<dbReference type="InterPro" id="IPR049818">
    <property type="entry name" value="Expansin_EXLX1-like"/>
</dbReference>
<dbReference type="InterPro" id="IPR036908">
    <property type="entry name" value="RlpA-like_sf"/>
</dbReference>
<keyword evidence="2" id="KW-1133">Transmembrane helix</keyword>
<evidence type="ECO:0000256" key="3">
    <source>
        <dbReference type="SAM" id="SignalP"/>
    </source>
</evidence>
<dbReference type="InterPro" id="IPR007112">
    <property type="entry name" value="Expansin/allergen_DPBB_dom"/>
</dbReference>
<evidence type="ECO:0000313" key="5">
    <source>
        <dbReference type="EMBL" id="KAJ6244860.1"/>
    </source>
</evidence>
<keyword evidence="1 3" id="KW-0732">Signal</keyword>
<evidence type="ECO:0000256" key="1">
    <source>
        <dbReference type="ARBA" id="ARBA00022729"/>
    </source>
</evidence>